<keyword evidence="7" id="KW-1185">Reference proteome</keyword>
<evidence type="ECO:0000313" key="6">
    <source>
        <dbReference type="EMBL" id="TSD08825.1"/>
    </source>
</evidence>
<keyword evidence="3" id="KW-1133">Transmembrane helix</keyword>
<dbReference type="EMBL" id="QMDX01000024">
    <property type="protein sequence ID" value="TSD08825.1"/>
    <property type="molecule type" value="Genomic_DNA"/>
</dbReference>
<dbReference type="InterPro" id="IPR015943">
    <property type="entry name" value="WD40/YVTN_repeat-like_dom_sf"/>
</dbReference>
<evidence type="ECO:0000256" key="2">
    <source>
        <dbReference type="ARBA" id="ARBA00022692"/>
    </source>
</evidence>
<dbReference type="AlphaFoldDB" id="A0A554MUL9"/>
<dbReference type="InterPro" id="IPR002372">
    <property type="entry name" value="PQQ_rpt_dom"/>
</dbReference>
<sequence>MRHRTVVAIAILVFVLVSLIAGRMQIGGFGGRSSVLWVSDTAREVSGNHHAPAVGRIEDRGVVYAPISGRADTENCELAALNGANGHSKWQYQIPAPDCTIHAVADPTVADYDADGIDEVLAATTENKLIAYDPLTGDAEFEHELTSYGYTKPIVADVVGDGDPEIVVIDVQGTVFVIRSDGTTVWTRQLGSYTWGQSAVDDFDSDGEPEIAVGAGGSGQLYLFEHDGRSAWETPVSFESSITWMATGQADGDSAAEIVVATARGGLVAMVDGDANTVWERGLGSFAAVNTVVDGDGDGSSEVYAVAKDGILYSLAAGDGTTEWTTTLTTADVQMMPPPSVGDVDGDGTIELVAPTNDGIVSVVDPRSGEIVWTYEREDAIYTHPTLADIDGDGDGDVKAFVMYGRGRVVAFDFGR</sequence>
<proteinExistence type="predicted"/>
<evidence type="ECO:0000313" key="7">
    <source>
        <dbReference type="Proteomes" id="UP000319894"/>
    </source>
</evidence>
<dbReference type="InterPro" id="IPR028994">
    <property type="entry name" value="Integrin_alpha_N"/>
</dbReference>
<evidence type="ECO:0000256" key="4">
    <source>
        <dbReference type="ARBA" id="ARBA00023136"/>
    </source>
</evidence>
<protein>
    <recommendedName>
        <fullName evidence="5">Pyrrolo-quinoline quinone repeat domain-containing protein</fullName>
    </recommendedName>
</protein>
<dbReference type="PANTHER" id="PTHR21419:SF30">
    <property type="entry name" value="IG-LIKE DOMAIN-CONTAINING PROTEIN"/>
    <property type="match status" value="1"/>
</dbReference>
<gene>
    <name evidence="6" type="ORF">DP107_17940</name>
</gene>
<dbReference type="Gene3D" id="2.40.128.630">
    <property type="match status" value="1"/>
</dbReference>
<dbReference type="SUPFAM" id="SSF69318">
    <property type="entry name" value="Integrin alpha N-terminal domain"/>
    <property type="match status" value="1"/>
</dbReference>
<comment type="subcellular location">
    <subcellularLocation>
        <location evidence="1">Membrane</location>
        <topology evidence="1">Single-pass membrane protein</topology>
    </subcellularLocation>
</comment>
<name>A0A554MUL9_9EURY</name>
<dbReference type="Pfam" id="PF13360">
    <property type="entry name" value="PQQ_2"/>
    <property type="match status" value="2"/>
</dbReference>
<keyword evidence="4" id="KW-0472">Membrane</keyword>
<keyword evidence="2" id="KW-0812">Transmembrane</keyword>
<dbReference type="Gene3D" id="2.130.10.10">
    <property type="entry name" value="YVTN repeat-like/Quinoprotein amine dehydrogenase"/>
    <property type="match status" value="1"/>
</dbReference>
<comment type="caution">
    <text evidence="6">The sequence shown here is derived from an EMBL/GenBank/DDBJ whole genome shotgun (WGS) entry which is preliminary data.</text>
</comment>
<accession>A0A554MUL9</accession>
<feature type="domain" description="Pyrrolo-quinoline quinone repeat" evidence="5">
    <location>
        <begin position="74"/>
        <end position="201"/>
    </location>
</feature>
<dbReference type="InParanoid" id="A0A554MUL9"/>
<feature type="domain" description="Pyrrolo-quinoline quinone repeat" evidence="5">
    <location>
        <begin position="221"/>
        <end position="380"/>
    </location>
</feature>
<evidence type="ECO:0000256" key="3">
    <source>
        <dbReference type="ARBA" id="ARBA00022989"/>
    </source>
</evidence>
<reference evidence="6 7" key="1">
    <citation type="submission" date="2018-06" db="EMBL/GenBank/DDBJ databases">
        <title>Natronomonas sp. F16-60 a new haloarchaeon isolated from a solar saltern of Isla Cristina, Huelva, Spain.</title>
        <authorList>
            <person name="Duran-Viseras A."/>
            <person name="Sanchez-Porro C."/>
            <person name="Ventosa A."/>
        </authorList>
    </citation>
    <scope>NUCLEOTIDE SEQUENCE [LARGE SCALE GENOMIC DNA]</scope>
    <source>
        <strain evidence="6 7">F16-60</strain>
    </source>
</reference>
<organism evidence="6 7">
    <name type="scientific">Haloglomus irregulare</name>
    <dbReference type="NCBI Taxonomy" id="2234134"/>
    <lineage>
        <taxon>Archaea</taxon>
        <taxon>Methanobacteriati</taxon>
        <taxon>Methanobacteriota</taxon>
        <taxon>Stenosarchaea group</taxon>
        <taxon>Halobacteria</taxon>
        <taxon>Halobacteriales</taxon>
        <taxon>Natronomonadaceae</taxon>
        <taxon>Haloglomus</taxon>
    </lineage>
</organism>
<dbReference type="OrthoDB" id="221432at2157"/>
<evidence type="ECO:0000256" key="1">
    <source>
        <dbReference type="ARBA" id="ARBA00004167"/>
    </source>
</evidence>
<evidence type="ECO:0000259" key="5">
    <source>
        <dbReference type="Pfam" id="PF13360"/>
    </source>
</evidence>
<dbReference type="Proteomes" id="UP000319894">
    <property type="component" value="Unassembled WGS sequence"/>
</dbReference>
<dbReference type="PANTHER" id="PTHR21419">
    <property type="match status" value="1"/>
</dbReference>
<dbReference type="InterPro" id="IPR045232">
    <property type="entry name" value="FAM234"/>
</dbReference>
<dbReference type="GO" id="GO:0016020">
    <property type="term" value="C:membrane"/>
    <property type="evidence" value="ECO:0007669"/>
    <property type="project" value="UniProtKB-SubCell"/>
</dbReference>